<feature type="signal peptide" evidence="2">
    <location>
        <begin position="1"/>
        <end position="24"/>
    </location>
</feature>
<dbReference type="EMBL" id="JABWCV010000020">
    <property type="protein sequence ID" value="NVF15656.1"/>
    <property type="molecule type" value="Genomic_DNA"/>
</dbReference>
<dbReference type="SUPFAM" id="SSF53850">
    <property type="entry name" value="Periplasmic binding protein-like II"/>
    <property type="match status" value="1"/>
</dbReference>
<gene>
    <name evidence="3" type="ORF">HUO07_15945</name>
</gene>
<name>A0A7Y6RF71_9GAMM</name>
<dbReference type="InterPro" id="IPR042100">
    <property type="entry name" value="Bug_dom1"/>
</dbReference>
<feature type="chain" id="PRO_5031089991" evidence="2">
    <location>
        <begin position="25"/>
        <end position="320"/>
    </location>
</feature>
<evidence type="ECO:0000256" key="2">
    <source>
        <dbReference type="SAM" id="SignalP"/>
    </source>
</evidence>
<accession>A0A7Y6RF71</accession>
<keyword evidence="2" id="KW-0732">Signal</keyword>
<dbReference type="Pfam" id="PF03401">
    <property type="entry name" value="TctC"/>
    <property type="match status" value="1"/>
</dbReference>
<dbReference type="CDD" id="cd07012">
    <property type="entry name" value="PBP2_Bug_TTT"/>
    <property type="match status" value="1"/>
</dbReference>
<comment type="caution">
    <text evidence="3">The sequence shown here is derived from an EMBL/GenBank/DDBJ whole genome shotgun (WGS) entry which is preliminary data.</text>
</comment>
<dbReference type="PIRSF" id="PIRSF017082">
    <property type="entry name" value="YflP"/>
    <property type="match status" value="1"/>
</dbReference>
<evidence type="ECO:0000313" key="3">
    <source>
        <dbReference type="EMBL" id="NVF15656.1"/>
    </source>
</evidence>
<protein>
    <submittedName>
        <fullName evidence="3">Tripartite tricarboxylate transporter substrate binding protein</fullName>
    </submittedName>
</protein>
<sequence>MKTLFTIPASFAAALSLASFGVMADDFPEKDIRLIMPYGPGGATDVIFRLVTQEAEKHLPASIVPVNMPGAGATRGSREVKDSTPDGYTLLGSHDTIVTSYLSGMADYSYDAFEPVALLTQTANIPATYADHSVKSAEDIATYIEENAGDVRIGMIPSSTDHFFWIQFFQAAGIDSDDVRLIGYPDTGSQVSALLAKEIDFSMLDMPSGHSFFESGEFLALGVAYDERLPALPDTPTLVEVGIDFVDTTSRGVFAPKGTPENHVQIISDAYKAALAEDSVISRIEGEFGSTANHIPPESYKDYLKENEARLTEAAQNIDF</sequence>
<dbReference type="InterPro" id="IPR005064">
    <property type="entry name" value="BUG"/>
</dbReference>
<proteinExistence type="inferred from homology"/>
<evidence type="ECO:0000256" key="1">
    <source>
        <dbReference type="ARBA" id="ARBA00006987"/>
    </source>
</evidence>
<dbReference type="Gene3D" id="3.40.190.150">
    <property type="entry name" value="Bordetella uptake gene, domain 1"/>
    <property type="match status" value="1"/>
</dbReference>
<dbReference type="RefSeq" id="WP_176304378.1">
    <property type="nucleotide sequence ID" value="NZ_JABWCV010000020.1"/>
</dbReference>
<reference evidence="3 4" key="1">
    <citation type="submission" date="2020-06" db="EMBL/GenBank/DDBJ databases">
        <title>Halomonas sp. QX-1 draft genome sequence.</title>
        <authorList>
            <person name="Qiu X."/>
        </authorList>
    </citation>
    <scope>NUCLEOTIDE SEQUENCE [LARGE SCALE GENOMIC DNA]</scope>
    <source>
        <strain evidence="3 4">QX-1</strain>
    </source>
</reference>
<comment type="similarity">
    <text evidence="1">Belongs to the UPF0065 (bug) family.</text>
</comment>
<organism evidence="3 4">
    <name type="scientific">Vreelandella maris</name>
    <dbReference type="NCBI Taxonomy" id="2729617"/>
    <lineage>
        <taxon>Bacteria</taxon>
        <taxon>Pseudomonadati</taxon>
        <taxon>Pseudomonadota</taxon>
        <taxon>Gammaproteobacteria</taxon>
        <taxon>Oceanospirillales</taxon>
        <taxon>Halomonadaceae</taxon>
        <taxon>Vreelandella</taxon>
    </lineage>
</organism>
<keyword evidence="4" id="KW-1185">Reference proteome</keyword>
<dbReference type="AlphaFoldDB" id="A0A7Y6RF71"/>
<dbReference type="Proteomes" id="UP000589984">
    <property type="component" value="Unassembled WGS sequence"/>
</dbReference>
<dbReference type="PANTHER" id="PTHR42928">
    <property type="entry name" value="TRICARBOXYLATE-BINDING PROTEIN"/>
    <property type="match status" value="1"/>
</dbReference>
<dbReference type="Gene3D" id="3.40.190.10">
    <property type="entry name" value="Periplasmic binding protein-like II"/>
    <property type="match status" value="1"/>
</dbReference>
<dbReference type="PANTHER" id="PTHR42928:SF5">
    <property type="entry name" value="BLR1237 PROTEIN"/>
    <property type="match status" value="1"/>
</dbReference>
<evidence type="ECO:0000313" key="4">
    <source>
        <dbReference type="Proteomes" id="UP000589984"/>
    </source>
</evidence>